<dbReference type="InterPro" id="IPR024207">
    <property type="entry name" value="CotJB_dom"/>
</dbReference>
<evidence type="ECO:0000313" key="4">
    <source>
        <dbReference type="Proteomes" id="UP001546774"/>
    </source>
</evidence>
<dbReference type="EMBL" id="JBBMFS010000005">
    <property type="protein sequence ID" value="MEQ2554844.1"/>
    <property type="molecule type" value="Genomic_DNA"/>
</dbReference>
<evidence type="ECO:0000256" key="1">
    <source>
        <dbReference type="SAM" id="MobiDB-lite"/>
    </source>
</evidence>
<feature type="domain" description="Protein CotJB" evidence="2">
    <location>
        <begin position="99"/>
        <end position="171"/>
    </location>
</feature>
<protein>
    <submittedName>
        <fullName evidence="3">Spore coat protein CotJB</fullName>
    </submittedName>
</protein>
<organism evidence="3 4">
    <name type="scientific">Lachnospira intestinalis</name>
    <dbReference type="NCBI Taxonomy" id="3133158"/>
    <lineage>
        <taxon>Bacteria</taxon>
        <taxon>Bacillati</taxon>
        <taxon>Bacillota</taxon>
        <taxon>Clostridia</taxon>
        <taxon>Lachnospirales</taxon>
        <taxon>Lachnospiraceae</taxon>
        <taxon>Lachnospira</taxon>
    </lineage>
</organism>
<evidence type="ECO:0000313" key="3">
    <source>
        <dbReference type="EMBL" id="MEQ2554844.1"/>
    </source>
</evidence>
<proteinExistence type="predicted"/>
<feature type="region of interest" description="Disordered" evidence="1">
    <location>
        <begin position="1"/>
        <end position="40"/>
    </location>
</feature>
<evidence type="ECO:0000259" key="2">
    <source>
        <dbReference type="Pfam" id="PF12652"/>
    </source>
</evidence>
<name>A0ABV1H560_9FIRM</name>
<comment type="caution">
    <text evidence="3">The sequence shown here is derived from an EMBL/GenBank/DDBJ whole genome shotgun (WGS) entry which is preliminary data.</text>
</comment>
<sequence>MANVKDMRNPYMPGRGDSCGCQGIRPEQAGSKNPAGRRAGENCPCTDRMGREMRMPNRMEHRLPMQGCQENMRLVPENRMSERRLQSVQNQQCNKSRYIADVYELGFVMVETALYLDTHPDDGEALAFYADMKHQYAEAVRLYNENVGPLSFYHVTNENYWNWVATPMPWEMEG</sequence>
<keyword evidence="4" id="KW-1185">Reference proteome</keyword>
<reference evidence="3" key="1">
    <citation type="submission" date="2024-03" db="EMBL/GenBank/DDBJ databases">
        <title>Human intestinal bacterial collection.</title>
        <authorList>
            <person name="Pauvert C."/>
            <person name="Hitch T.C.A."/>
            <person name="Clavel T."/>
        </authorList>
    </citation>
    <scope>NUCLEOTIDE SEQUENCE [LARGE SCALE GENOMIC DNA]</scope>
    <source>
        <strain evidence="3">CLA-AA-H89B</strain>
    </source>
</reference>
<dbReference type="Proteomes" id="UP001546774">
    <property type="component" value="Unassembled WGS sequence"/>
</dbReference>
<dbReference type="Pfam" id="PF12652">
    <property type="entry name" value="CotJB"/>
    <property type="match status" value="1"/>
</dbReference>
<gene>
    <name evidence="3" type="ORF">WMO37_07400</name>
</gene>
<accession>A0ABV1H560</accession>